<dbReference type="EMBL" id="UGOD01000002">
    <property type="protein sequence ID" value="STX81273.1"/>
    <property type="molecule type" value="Genomic_DNA"/>
</dbReference>
<protein>
    <submittedName>
        <fullName evidence="1">Uncharacterized protein</fullName>
    </submittedName>
</protein>
<keyword evidence="2" id="KW-1185">Reference proteome</keyword>
<proteinExistence type="predicted"/>
<dbReference type="OrthoDB" id="5636564at2"/>
<dbReference type="Proteomes" id="UP000254794">
    <property type="component" value="Unassembled WGS sequence"/>
</dbReference>
<reference evidence="1 2" key="1">
    <citation type="submission" date="2018-06" db="EMBL/GenBank/DDBJ databases">
        <authorList>
            <consortium name="Pathogen Informatics"/>
            <person name="Doyle S."/>
        </authorList>
    </citation>
    <scope>NUCLEOTIDE SEQUENCE [LARGE SCALE GENOMIC DNA]</scope>
    <source>
        <strain evidence="1 2">NCTC13316</strain>
    </source>
</reference>
<name>A0A378KAR6_9GAMM</name>
<evidence type="ECO:0000313" key="2">
    <source>
        <dbReference type="Proteomes" id="UP000254794"/>
    </source>
</evidence>
<dbReference type="RefSeq" id="WP_115332682.1">
    <property type="nucleotide sequence ID" value="NZ_CAAAHP010000013.1"/>
</dbReference>
<gene>
    <name evidence="1" type="ORF">NCTC13316_03142</name>
</gene>
<organism evidence="1 2">
    <name type="scientific">Legionella busanensis</name>
    <dbReference type="NCBI Taxonomy" id="190655"/>
    <lineage>
        <taxon>Bacteria</taxon>
        <taxon>Pseudomonadati</taxon>
        <taxon>Pseudomonadota</taxon>
        <taxon>Gammaproteobacteria</taxon>
        <taxon>Legionellales</taxon>
        <taxon>Legionellaceae</taxon>
        <taxon>Legionella</taxon>
    </lineage>
</organism>
<dbReference type="AlphaFoldDB" id="A0A378KAR6"/>
<accession>A0A378KAR6</accession>
<sequence>MNEQDVLTLRLTPKEMEYLHNLADKHDLKKRGNDELSPAKALKFLLAYCLHHEIKTNKNEEEDLLVIRKMIEQIHASIPHLLFQNQFQSLLMANQFKSEDINIVKQSTLQYLNDNFSGFQSLSYKEVKFKINGIGLKTIPLEQGISLWK</sequence>
<evidence type="ECO:0000313" key="1">
    <source>
        <dbReference type="EMBL" id="STX81273.1"/>
    </source>
</evidence>